<dbReference type="Gene3D" id="1.10.3680.10">
    <property type="entry name" value="TerB-like"/>
    <property type="match status" value="1"/>
</dbReference>
<dbReference type="OrthoDB" id="5459344at2"/>
<evidence type="ECO:0000313" key="1">
    <source>
        <dbReference type="EMBL" id="SDU96441.1"/>
    </source>
</evidence>
<evidence type="ECO:0000313" key="2">
    <source>
        <dbReference type="Proteomes" id="UP000198600"/>
    </source>
</evidence>
<accession>A0A1H2MU32</accession>
<dbReference type="STRING" id="46679.SAMN05216202_2343"/>
<gene>
    <name evidence="1" type="ORF">SAMN05216202_2343</name>
</gene>
<dbReference type="Pfam" id="PF04391">
    <property type="entry name" value="DUF533"/>
    <property type="match status" value="1"/>
</dbReference>
<dbReference type="InterPro" id="IPR029024">
    <property type="entry name" value="TerB-like"/>
</dbReference>
<keyword evidence="2" id="KW-1185">Reference proteome</keyword>
<reference evidence="2" key="1">
    <citation type="submission" date="2016-10" db="EMBL/GenBank/DDBJ databases">
        <authorList>
            <person name="Varghese N."/>
            <person name="Submissions S."/>
        </authorList>
    </citation>
    <scope>NUCLEOTIDE SEQUENCE [LARGE SCALE GENOMIC DNA]</scope>
    <source>
        <strain evidence="2">LMG 2223</strain>
    </source>
</reference>
<dbReference type="Proteomes" id="UP000198600">
    <property type="component" value="Chromosome I"/>
</dbReference>
<dbReference type="CDD" id="cd07178">
    <property type="entry name" value="terB_like_YebE"/>
    <property type="match status" value="1"/>
</dbReference>
<dbReference type="InterPro" id="IPR007486">
    <property type="entry name" value="YebE"/>
</dbReference>
<name>A0A1H2MU32_9PSED</name>
<dbReference type="EMBL" id="LT629802">
    <property type="protein sequence ID" value="SDU96441.1"/>
    <property type="molecule type" value="Genomic_DNA"/>
</dbReference>
<proteinExistence type="predicted"/>
<dbReference type="AlphaFoldDB" id="A0A1H2MU32"/>
<sequence length="249" mass="25327">MNTSDLLEQLLRAGQASMTQQGGSAAPQGGAGGLGGLGGLLGGLLRGGGSGATASGGGGLGDLLGGLGGLGGMLGGAASGGSTQGRSGGSNYAALASLGMMAFQAYQAWQRQQASAPQQALQTVDQLSGAEVEAHSHAVLRAFIAAAKADGRIDEQETQLINAEIKRHTDDPQLQQWLDAEVAKPLSAADFAEYAHDPAMASEVYLASVMLVDDQQDAERRYLDELAGALNIDPELQLRLEQQAKGQAA</sequence>
<protein>
    <submittedName>
        <fullName evidence="1">Uncharacterized membrane protein YebE, DUF533 family</fullName>
    </submittedName>
</protein>
<organism evidence="1 2">
    <name type="scientific">Pseudomonas mucidolens</name>
    <dbReference type="NCBI Taxonomy" id="46679"/>
    <lineage>
        <taxon>Bacteria</taxon>
        <taxon>Pseudomonadati</taxon>
        <taxon>Pseudomonadota</taxon>
        <taxon>Gammaproteobacteria</taxon>
        <taxon>Pseudomonadales</taxon>
        <taxon>Pseudomonadaceae</taxon>
        <taxon>Pseudomonas</taxon>
    </lineage>
</organism>
<dbReference type="SUPFAM" id="SSF158682">
    <property type="entry name" value="TerB-like"/>
    <property type="match status" value="1"/>
</dbReference>
<dbReference type="RefSeq" id="WP_084381198.1">
    <property type="nucleotide sequence ID" value="NZ_LS483433.1"/>
</dbReference>